<evidence type="ECO:0000313" key="2">
    <source>
        <dbReference type="EMBL" id="STX40320.1"/>
    </source>
</evidence>
<keyword evidence="1" id="KW-0732">Signal</keyword>
<sequence>MMKIKNYLLCMLGGVSLVMSAYAENQDPGNYALMTAHDMQRIDLSNITITNLSGAPITVSGLFIASFDINDCSACFGSVVSGDNLGGAVVSPVTFKKNQTIPIGQNYLYNMLYSGIYYIKNTVGSSPCSLPGCSWPGDDPNVKGWCISINVISPNSSYTYSNYTNGSRPPANTPAYSNAGNSVPFNYKYDLIDPGTLGTGNRCLGPIACNDKTLTCRVATAQNESFQPYN</sequence>
<feature type="signal peptide" evidence="1">
    <location>
        <begin position="1"/>
        <end position="23"/>
    </location>
</feature>
<feature type="chain" id="PRO_5016623061" description="Protein with a bacterial immunoglobulin-like domain" evidence="1">
    <location>
        <begin position="24"/>
        <end position="230"/>
    </location>
</feature>
<proteinExistence type="predicted"/>
<gene>
    <name evidence="2" type="ORF">NCTC13292_00064</name>
</gene>
<evidence type="ECO:0000313" key="3">
    <source>
        <dbReference type="Proteomes" id="UP000254677"/>
    </source>
</evidence>
<evidence type="ECO:0008006" key="4">
    <source>
        <dbReference type="Google" id="ProtNLM"/>
    </source>
</evidence>
<dbReference type="AlphaFoldDB" id="A0A378J724"/>
<dbReference type="Proteomes" id="UP000254677">
    <property type="component" value="Unassembled WGS sequence"/>
</dbReference>
<evidence type="ECO:0000256" key="1">
    <source>
        <dbReference type="SAM" id="SignalP"/>
    </source>
</evidence>
<keyword evidence="3" id="KW-1185">Reference proteome</keyword>
<reference evidence="2 3" key="1">
    <citation type="submission" date="2018-06" db="EMBL/GenBank/DDBJ databases">
        <authorList>
            <consortium name="Pathogen Informatics"/>
            <person name="Doyle S."/>
        </authorList>
    </citation>
    <scope>NUCLEOTIDE SEQUENCE [LARGE SCALE GENOMIC DNA]</scope>
    <source>
        <strain evidence="2 3">NCTC13292</strain>
    </source>
</reference>
<dbReference type="OrthoDB" id="5655570at2"/>
<dbReference type="EMBL" id="UGOA01000001">
    <property type="protein sequence ID" value="STX40320.1"/>
    <property type="molecule type" value="Genomic_DNA"/>
</dbReference>
<dbReference type="RefSeq" id="WP_115219989.1">
    <property type="nucleotide sequence ID" value="NZ_UGOA01000001.1"/>
</dbReference>
<protein>
    <recommendedName>
        <fullName evidence="4">Protein with a bacterial immunoglobulin-like domain</fullName>
    </recommendedName>
</protein>
<organism evidence="2 3">
    <name type="scientific">Legionella donaldsonii</name>
    <dbReference type="NCBI Taxonomy" id="45060"/>
    <lineage>
        <taxon>Bacteria</taxon>
        <taxon>Pseudomonadati</taxon>
        <taxon>Pseudomonadota</taxon>
        <taxon>Gammaproteobacteria</taxon>
        <taxon>Legionellales</taxon>
        <taxon>Legionellaceae</taxon>
        <taxon>Legionella</taxon>
    </lineage>
</organism>
<name>A0A378J724_9GAMM</name>
<accession>A0A378J724</accession>